<comment type="caution">
    <text evidence="1">The sequence shown here is derived from an EMBL/GenBank/DDBJ whole genome shotgun (WGS) entry which is preliminary data.</text>
</comment>
<gene>
    <name evidence="1" type="ORF">HY3_03470</name>
</gene>
<name>A0A062TW81_9PROT</name>
<protein>
    <submittedName>
        <fullName evidence="1">Uncharacterized protein</fullName>
    </submittedName>
</protein>
<proteinExistence type="predicted"/>
<dbReference type="EMBL" id="AWFB01000045">
    <property type="protein sequence ID" value="RAN31644.1"/>
    <property type="molecule type" value="Genomic_DNA"/>
</dbReference>
<accession>A0A062TW81</accession>
<evidence type="ECO:0000313" key="1">
    <source>
        <dbReference type="EMBL" id="RAN31644.1"/>
    </source>
</evidence>
<dbReference type="Proteomes" id="UP000249123">
    <property type="component" value="Unassembled WGS sequence"/>
</dbReference>
<sequence length="38" mass="4380">MRLAPGEQFRQRLCLNLKVCLDARRQRALAHDAQNSTV</sequence>
<evidence type="ECO:0000313" key="2">
    <source>
        <dbReference type="Proteomes" id="UP000249123"/>
    </source>
</evidence>
<dbReference type="AlphaFoldDB" id="A0A062TW81"/>
<organism evidence="1 2">
    <name type="scientific">Hyphomonas pacifica</name>
    <dbReference type="NCBI Taxonomy" id="1280941"/>
    <lineage>
        <taxon>Bacteria</taxon>
        <taxon>Pseudomonadati</taxon>
        <taxon>Pseudomonadota</taxon>
        <taxon>Alphaproteobacteria</taxon>
        <taxon>Hyphomonadales</taxon>
        <taxon>Hyphomonadaceae</taxon>
        <taxon>Hyphomonas</taxon>
    </lineage>
</organism>
<keyword evidence="2" id="KW-1185">Reference proteome</keyword>
<reference evidence="1 2" key="1">
    <citation type="submission" date="2013-04" db="EMBL/GenBank/DDBJ databases">
        <title>Hyphomonas sp. T24B3 Genome Sequencing.</title>
        <authorList>
            <person name="Lai Q."/>
            <person name="Shao Z."/>
        </authorList>
    </citation>
    <scope>NUCLEOTIDE SEQUENCE [LARGE SCALE GENOMIC DNA]</scope>
    <source>
        <strain evidence="1 2">T24B3</strain>
    </source>
</reference>